<feature type="transmembrane region" description="Helical" evidence="8">
    <location>
        <begin position="302"/>
        <end position="326"/>
    </location>
</feature>
<feature type="transmembrane region" description="Helical" evidence="8">
    <location>
        <begin position="134"/>
        <end position="157"/>
    </location>
</feature>
<feature type="transmembrane region" description="Helical" evidence="8">
    <location>
        <begin position="401"/>
        <end position="421"/>
    </location>
</feature>
<comment type="subcellular location">
    <subcellularLocation>
        <location evidence="1">Cell membrane</location>
        <topology evidence="1">Multi-pass membrane protein</topology>
    </subcellularLocation>
</comment>
<evidence type="ECO:0000256" key="4">
    <source>
        <dbReference type="ARBA" id="ARBA00022692"/>
    </source>
</evidence>
<gene>
    <name evidence="9" type="ORF">NOCA1120354</name>
</gene>
<comment type="similarity">
    <text evidence="2">Belongs to the polysaccharide synthase family.</text>
</comment>
<feature type="transmembrane region" description="Helical" evidence="8">
    <location>
        <begin position="433"/>
        <end position="456"/>
    </location>
</feature>
<feature type="transmembrane region" description="Helical" evidence="8">
    <location>
        <begin position="225"/>
        <end position="246"/>
    </location>
</feature>
<dbReference type="InterPro" id="IPR050833">
    <property type="entry name" value="Poly_Biosynth_Transport"/>
</dbReference>
<keyword evidence="3" id="KW-1003">Cell membrane</keyword>
<feature type="transmembrane region" description="Helical" evidence="8">
    <location>
        <begin position="252"/>
        <end position="275"/>
    </location>
</feature>
<keyword evidence="4 8" id="KW-0812">Transmembrane</keyword>
<evidence type="ECO:0000256" key="8">
    <source>
        <dbReference type="SAM" id="Phobius"/>
    </source>
</evidence>
<accession>A0A2P2C4W7</accession>
<proteinExistence type="inferred from homology"/>
<feature type="transmembrane region" description="Helical" evidence="8">
    <location>
        <begin position="66"/>
        <end position="90"/>
    </location>
</feature>
<feature type="transmembrane region" description="Helical" evidence="8">
    <location>
        <begin position="462"/>
        <end position="482"/>
    </location>
</feature>
<evidence type="ECO:0000256" key="3">
    <source>
        <dbReference type="ARBA" id="ARBA00022475"/>
    </source>
</evidence>
<name>A0A2P2C4W7_9ZZZZ</name>
<feature type="compositionally biased region" description="Gly residues" evidence="7">
    <location>
        <begin position="8"/>
        <end position="24"/>
    </location>
</feature>
<evidence type="ECO:0000256" key="6">
    <source>
        <dbReference type="ARBA" id="ARBA00023136"/>
    </source>
</evidence>
<organism evidence="9">
    <name type="scientific">metagenome</name>
    <dbReference type="NCBI Taxonomy" id="256318"/>
    <lineage>
        <taxon>unclassified sequences</taxon>
        <taxon>metagenomes</taxon>
    </lineage>
</organism>
<evidence type="ECO:0000256" key="1">
    <source>
        <dbReference type="ARBA" id="ARBA00004651"/>
    </source>
</evidence>
<dbReference type="PANTHER" id="PTHR30250:SF10">
    <property type="entry name" value="LIPOPOLYSACCHARIDE BIOSYNTHESIS PROTEIN WZXC"/>
    <property type="match status" value="1"/>
</dbReference>
<feature type="transmembrane region" description="Helical" evidence="8">
    <location>
        <begin position="346"/>
        <end position="364"/>
    </location>
</feature>
<sequence>MGSDSTGTGTGPGTGPGEPEGGQGDLARTAAGAFGWSFLNTAMSRFGTLLVGVLLARILGPGEFGTFAVAMVALLAVLSFNELGVSLAVVRWERDPRTVLGSVNAISTAGSVLLFAAMYVTAEPVARALGAADAAGIIRLMSVSVVFSGMVAGPAALLQRQFRQRRRFAIDQCVTWSGTALSLGLALGGSGAWSLAWGRVVATLIGVVLFVHATRPYRWHVDRTLVGPLLRFGLPLAGASIVVFAVGYVEQVAVGATLGATSLGYFVLAFNLASWPLNMFSQPLRSVAPAVFSRMQGDPPRLAASFTLLLRVLAVVTLPVCLVGAAAADDVVRFVYGDQWGPASEVFAVLLLATSVRIFLELSYDLLVVRRATGQLLTVQLVWLAALAPAVWFAAHREGLVGVAVAELAVVLVVVLPCYLAMLRRAGIPLAPLGASVVLPMLVALAAAAVTVLVAAELSSPFVTTMAAGTVCLVAIACVLGLRPDLLRQARALRSAPAADDADAVEVVDA</sequence>
<evidence type="ECO:0000313" key="9">
    <source>
        <dbReference type="EMBL" id="CUR57065.1"/>
    </source>
</evidence>
<feature type="transmembrane region" description="Helical" evidence="8">
    <location>
        <begin position="376"/>
        <end position="395"/>
    </location>
</feature>
<dbReference type="EMBL" id="CZKB01000004">
    <property type="protein sequence ID" value="CUR57065.1"/>
    <property type="molecule type" value="Genomic_DNA"/>
</dbReference>
<evidence type="ECO:0000256" key="2">
    <source>
        <dbReference type="ARBA" id="ARBA00007430"/>
    </source>
</evidence>
<reference evidence="9" key="1">
    <citation type="submission" date="2015-08" db="EMBL/GenBank/DDBJ databases">
        <authorList>
            <person name="Babu N.S."/>
            <person name="Beckwith C.J."/>
            <person name="Beseler K.G."/>
            <person name="Brison A."/>
            <person name="Carone J.V."/>
            <person name="Caskin T.P."/>
            <person name="Diamond M."/>
            <person name="Durham M.E."/>
            <person name="Foxe J.M."/>
            <person name="Go M."/>
            <person name="Henderson B.A."/>
            <person name="Jones I.B."/>
            <person name="McGettigan J.A."/>
            <person name="Micheletti S.J."/>
            <person name="Nasrallah M.E."/>
            <person name="Ortiz D."/>
            <person name="Piller C.R."/>
            <person name="Privatt S.R."/>
            <person name="Schneider S.L."/>
            <person name="Sharp S."/>
            <person name="Smith T.C."/>
            <person name="Stanton J.D."/>
            <person name="Ullery H.E."/>
            <person name="Wilson R.J."/>
            <person name="Serrano M.G."/>
            <person name="Buck G."/>
            <person name="Lee V."/>
            <person name="Wang Y."/>
            <person name="Carvalho R."/>
            <person name="Voegtly L."/>
            <person name="Shi R."/>
            <person name="Duckworth R."/>
            <person name="Johnson A."/>
            <person name="Loviza R."/>
            <person name="Walstead R."/>
            <person name="Shah Z."/>
            <person name="Kiflezghi M."/>
            <person name="Wade K."/>
            <person name="Ball S.L."/>
            <person name="Bradley K.W."/>
            <person name="Asai D.J."/>
            <person name="Bowman C.A."/>
            <person name="Russell D.A."/>
            <person name="Pope W.H."/>
            <person name="Jacobs-Sera D."/>
            <person name="Hendrix R.W."/>
            <person name="Hatfull G.F."/>
        </authorList>
    </citation>
    <scope>NUCLEOTIDE SEQUENCE</scope>
</reference>
<keyword evidence="5 8" id="KW-1133">Transmembrane helix</keyword>
<evidence type="ECO:0000256" key="7">
    <source>
        <dbReference type="SAM" id="MobiDB-lite"/>
    </source>
</evidence>
<dbReference type="Pfam" id="PF13440">
    <property type="entry name" value="Polysacc_synt_3"/>
    <property type="match status" value="1"/>
</dbReference>
<dbReference type="PANTHER" id="PTHR30250">
    <property type="entry name" value="PST FAMILY PREDICTED COLANIC ACID TRANSPORTER"/>
    <property type="match status" value="1"/>
</dbReference>
<protein>
    <submittedName>
        <fullName evidence="9">Putative polysaccharide biosynthesis protein</fullName>
    </submittedName>
</protein>
<keyword evidence="6 8" id="KW-0472">Membrane</keyword>
<dbReference type="AlphaFoldDB" id="A0A2P2C4W7"/>
<feature type="transmembrane region" description="Helical" evidence="8">
    <location>
        <begin position="102"/>
        <end position="122"/>
    </location>
</feature>
<feature type="region of interest" description="Disordered" evidence="7">
    <location>
        <begin position="1"/>
        <end position="24"/>
    </location>
</feature>
<feature type="transmembrane region" description="Helical" evidence="8">
    <location>
        <begin position="169"/>
        <end position="189"/>
    </location>
</feature>
<feature type="transmembrane region" description="Helical" evidence="8">
    <location>
        <begin position="195"/>
        <end position="213"/>
    </location>
</feature>
<feature type="transmembrane region" description="Helical" evidence="8">
    <location>
        <begin position="42"/>
        <end position="60"/>
    </location>
</feature>
<evidence type="ECO:0000256" key="5">
    <source>
        <dbReference type="ARBA" id="ARBA00022989"/>
    </source>
</evidence>
<dbReference type="GO" id="GO:0005886">
    <property type="term" value="C:plasma membrane"/>
    <property type="evidence" value="ECO:0007669"/>
    <property type="project" value="UniProtKB-SubCell"/>
</dbReference>